<keyword evidence="2" id="KW-1185">Reference proteome</keyword>
<comment type="caution">
    <text evidence="1">The sequence shown here is derived from an EMBL/GenBank/DDBJ whole genome shotgun (WGS) entry which is preliminary data.</text>
</comment>
<dbReference type="AlphaFoldDB" id="A0AAV9ENH6"/>
<protein>
    <submittedName>
        <fullName evidence="1">Uncharacterized protein</fullName>
    </submittedName>
</protein>
<dbReference type="Proteomes" id="UP001180020">
    <property type="component" value="Unassembled WGS sequence"/>
</dbReference>
<evidence type="ECO:0000313" key="1">
    <source>
        <dbReference type="EMBL" id="KAK1315208.1"/>
    </source>
</evidence>
<sequence length="68" mass="7731">MLTLGSFYGTIYSLEPLALTPWPTEKVCYLTNQFGSMCSSTNGNNPHDPFEFARHYEEAKHNAKETNE</sequence>
<accession>A0AAV9ENH6</accession>
<reference evidence="1" key="2">
    <citation type="submission" date="2023-06" db="EMBL/GenBank/DDBJ databases">
        <authorList>
            <person name="Ma L."/>
            <person name="Liu K.-W."/>
            <person name="Li Z."/>
            <person name="Hsiao Y.-Y."/>
            <person name="Qi Y."/>
            <person name="Fu T."/>
            <person name="Tang G."/>
            <person name="Zhang D."/>
            <person name="Sun W.-H."/>
            <person name="Liu D.-K."/>
            <person name="Li Y."/>
            <person name="Chen G.-Z."/>
            <person name="Liu X.-D."/>
            <person name="Liao X.-Y."/>
            <person name="Jiang Y.-T."/>
            <person name="Yu X."/>
            <person name="Hao Y."/>
            <person name="Huang J."/>
            <person name="Zhao X.-W."/>
            <person name="Ke S."/>
            <person name="Chen Y.-Y."/>
            <person name="Wu W.-L."/>
            <person name="Hsu J.-L."/>
            <person name="Lin Y.-F."/>
            <person name="Huang M.-D."/>
            <person name="Li C.-Y."/>
            <person name="Huang L."/>
            <person name="Wang Z.-W."/>
            <person name="Zhao X."/>
            <person name="Zhong W.-Y."/>
            <person name="Peng D.-H."/>
            <person name="Ahmad S."/>
            <person name="Lan S."/>
            <person name="Zhang J.-S."/>
            <person name="Tsai W.-C."/>
            <person name="Van De Peer Y."/>
            <person name="Liu Z.-J."/>
        </authorList>
    </citation>
    <scope>NUCLEOTIDE SEQUENCE</scope>
    <source>
        <strain evidence="1">CP</strain>
        <tissue evidence="1">Leaves</tissue>
    </source>
</reference>
<name>A0AAV9ENH6_ACOCL</name>
<reference evidence="1" key="1">
    <citation type="journal article" date="2023" name="Nat. Commun.">
        <title>Diploid and tetraploid genomes of Acorus and the evolution of monocots.</title>
        <authorList>
            <person name="Ma L."/>
            <person name="Liu K.W."/>
            <person name="Li Z."/>
            <person name="Hsiao Y.Y."/>
            <person name="Qi Y."/>
            <person name="Fu T."/>
            <person name="Tang G.D."/>
            <person name="Zhang D."/>
            <person name="Sun W.H."/>
            <person name="Liu D.K."/>
            <person name="Li Y."/>
            <person name="Chen G.Z."/>
            <person name="Liu X.D."/>
            <person name="Liao X.Y."/>
            <person name="Jiang Y.T."/>
            <person name="Yu X."/>
            <person name="Hao Y."/>
            <person name="Huang J."/>
            <person name="Zhao X.W."/>
            <person name="Ke S."/>
            <person name="Chen Y.Y."/>
            <person name="Wu W.L."/>
            <person name="Hsu J.L."/>
            <person name="Lin Y.F."/>
            <person name="Huang M.D."/>
            <person name="Li C.Y."/>
            <person name="Huang L."/>
            <person name="Wang Z.W."/>
            <person name="Zhao X."/>
            <person name="Zhong W.Y."/>
            <person name="Peng D.H."/>
            <person name="Ahmad S."/>
            <person name="Lan S."/>
            <person name="Zhang J.S."/>
            <person name="Tsai W.C."/>
            <person name="Van de Peer Y."/>
            <person name="Liu Z.J."/>
        </authorList>
    </citation>
    <scope>NUCLEOTIDE SEQUENCE</scope>
    <source>
        <strain evidence="1">CP</strain>
    </source>
</reference>
<evidence type="ECO:0000313" key="2">
    <source>
        <dbReference type="Proteomes" id="UP001180020"/>
    </source>
</evidence>
<proteinExistence type="predicted"/>
<organism evidence="1 2">
    <name type="scientific">Acorus calamus</name>
    <name type="common">Sweet flag</name>
    <dbReference type="NCBI Taxonomy" id="4465"/>
    <lineage>
        <taxon>Eukaryota</taxon>
        <taxon>Viridiplantae</taxon>
        <taxon>Streptophyta</taxon>
        <taxon>Embryophyta</taxon>
        <taxon>Tracheophyta</taxon>
        <taxon>Spermatophyta</taxon>
        <taxon>Magnoliopsida</taxon>
        <taxon>Liliopsida</taxon>
        <taxon>Acoraceae</taxon>
        <taxon>Acorus</taxon>
    </lineage>
</organism>
<gene>
    <name evidence="1" type="ORF">QJS10_CPA06g02070</name>
</gene>
<dbReference type="EMBL" id="JAUJYO010000006">
    <property type="protein sequence ID" value="KAK1315208.1"/>
    <property type="molecule type" value="Genomic_DNA"/>
</dbReference>